<dbReference type="InterPro" id="IPR011032">
    <property type="entry name" value="GroES-like_sf"/>
</dbReference>
<evidence type="ECO:0000256" key="1">
    <source>
        <dbReference type="ARBA" id="ARBA00022857"/>
    </source>
</evidence>
<dbReference type="InterPro" id="IPR013149">
    <property type="entry name" value="ADH-like_C"/>
</dbReference>
<gene>
    <name evidence="4" type="ORF">IPH26_09045</name>
</gene>
<evidence type="ECO:0000313" key="4">
    <source>
        <dbReference type="EMBL" id="MBK6973072.1"/>
    </source>
</evidence>
<dbReference type="Pfam" id="PF00107">
    <property type="entry name" value="ADH_zinc_N"/>
    <property type="match status" value="1"/>
</dbReference>
<evidence type="ECO:0000256" key="2">
    <source>
        <dbReference type="ARBA" id="ARBA00023002"/>
    </source>
</evidence>
<accession>A0A9D7HKH9</accession>
<evidence type="ECO:0000259" key="3">
    <source>
        <dbReference type="SMART" id="SM00829"/>
    </source>
</evidence>
<dbReference type="Gene3D" id="3.40.50.720">
    <property type="entry name" value="NAD(P)-binding Rossmann-like Domain"/>
    <property type="match status" value="1"/>
</dbReference>
<dbReference type="InterPro" id="IPR013154">
    <property type="entry name" value="ADH-like_N"/>
</dbReference>
<evidence type="ECO:0000313" key="5">
    <source>
        <dbReference type="Proteomes" id="UP000807785"/>
    </source>
</evidence>
<dbReference type="AlphaFoldDB" id="A0A9D7HKH9"/>
<dbReference type="EMBL" id="JADJEV010000003">
    <property type="protein sequence ID" value="MBK6973072.1"/>
    <property type="molecule type" value="Genomic_DNA"/>
</dbReference>
<feature type="domain" description="Enoyl reductase (ER)" evidence="3">
    <location>
        <begin position="11"/>
        <end position="328"/>
    </location>
</feature>
<dbReference type="GO" id="GO:0070402">
    <property type="term" value="F:NADPH binding"/>
    <property type="evidence" value="ECO:0007669"/>
    <property type="project" value="TreeGrafter"/>
</dbReference>
<dbReference type="Proteomes" id="UP000807785">
    <property type="component" value="Unassembled WGS sequence"/>
</dbReference>
<dbReference type="InterPro" id="IPR020843">
    <property type="entry name" value="ER"/>
</dbReference>
<keyword evidence="1" id="KW-0521">NADP</keyword>
<dbReference type="SMART" id="SM00829">
    <property type="entry name" value="PKS_ER"/>
    <property type="match status" value="1"/>
</dbReference>
<dbReference type="Gene3D" id="3.90.180.10">
    <property type="entry name" value="Medium-chain alcohol dehydrogenases, catalytic domain"/>
    <property type="match status" value="1"/>
</dbReference>
<keyword evidence="2" id="KW-0560">Oxidoreductase</keyword>
<proteinExistence type="predicted"/>
<organism evidence="4 5">
    <name type="scientific">Candidatus Methylophosphatis roskildensis</name>
    <dbReference type="NCBI Taxonomy" id="2899263"/>
    <lineage>
        <taxon>Bacteria</taxon>
        <taxon>Pseudomonadati</taxon>
        <taxon>Pseudomonadota</taxon>
        <taxon>Betaproteobacteria</taxon>
        <taxon>Nitrosomonadales</taxon>
        <taxon>Sterolibacteriaceae</taxon>
        <taxon>Candidatus Methylophosphatis</taxon>
    </lineage>
</organism>
<dbReference type="Pfam" id="PF08240">
    <property type="entry name" value="ADH_N"/>
    <property type="match status" value="1"/>
</dbReference>
<reference evidence="4" key="1">
    <citation type="submission" date="2020-10" db="EMBL/GenBank/DDBJ databases">
        <title>Connecting structure to function with the recovery of over 1000 high-quality activated sludge metagenome-assembled genomes encoding full-length rRNA genes using long-read sequencing.</title>
        <authorList>
            <person name="Singleton C.M."/>
            <person name="Petriglieri F."/>
            <person name="Kristensen J.M."/>
            <person name="Kirkegaard R.H."/>
            <person name="Michaelsen T.Y."/>
            <person name="Andersen M.H."/>
            <person name="Karst S.M."/>
            <person name="Dueholm M.S."/>
            <person name="Nielsen P.H."/>
            <person name="Albertsen M."/>
        </authorList>
    </citation>
    <scope>NUCLEOTIDE SEQUENCE</scope>
    <source>
        <strain evidence="4">Bjer_18-Q3-R1-45_BAT3C.347</strain>
    </source>
</reference>
<dbReference type="PANTHER" id="PTHR48106">
    <property type="entry name" value="QUINONE OXIDOREDUCTASE PIG3-RELATED"/>
    <property type="match status" value="1"/>
</dbReference>
<name>A0A9D7HKH9_9PROT</name>
<dbReference type="CDD" id="cd08268">
    <property type="entry name" value="MDR2"/>
    <property type="match status" value="1"/>
</dbReference>
<sequence>MAKVVRFHQTGGPEVLQIDDLPPTEPGRGEVRLKVQALGLNRAECMFRSGMYLETPTLPSRLGYEAAGTVEAVGPGVTGLKAGERVSTIPAFQLSKYGVYGEWAIVPAYACAAYPEAMTPEHGAAIWMQYLTAWGALIEFGKLERGQTVLIPAASSSVGLAAIQIAKASGATAIATTRTSDKKTRLAEAGADHVIATEQEDLPKRVMEITADKGADIIFDPVAGPYIETLTQAASQHGRVFIYGMLDPRPTPFPMAPAFTKGLSLRAYTLFEVTGQPASLEKAKRYVYEGLKSGALNPILDERRFTLDQIVDAHRYMESNRQFGKIVVKV</sequence>
<comment type="caution">
    <text evidence="4">The sequence shown here is derived from an EMBL/GenBank/DDBJ whole genome shotgun (WGS) entry which is preliminary data.</text>
</comment>
<dbReference type="PANTHER" id="PTHR48106:SF5">
    <property type="entry name" value="ZINC-CONTAINING ALCOHOL DEHYDROGENASE"/>
    <property type="match status" value="1"/>
</dbReference>
<dbReference type="InterPro" id="IPR036291">
    <property type="entry name" value="NAD(P)-bd_dom_sf"/>
</dbReference>
<dbReference type="SUPFAM" id="SSF50129">
    <property type="entry name" value="GroES-like"/>
    <property type="match status" value="1"/>
</dbReference>
<protein>
    <submittedName>
        <fullName evidence="4">Zinc-dependent alcohol dehydrogenase family protein</fullName>
    </submittedName>
</protein>
<dbReference type="SUPFAM" id="SSF51735">
    <property type="entry name" value="NAD(P)-binding Rossmann-fold domains"/>
    <property type="match status" value="1"/>
</dbReference>
<dbReference type="GO" id="GO:0016651">
    <property type="term" value="F:oxidoreductase activity, acting on NAD(P)H"/>
    <property type="evidence" value="ECO:0007669"/>
    <property type="project" value="TreeGrafter"/>
</dbReference>